<gene>
    <name evidence="1" type="ORF">HDA36_005364</name>
</gene>
<accession>A0A7W8QTB9</accession>
<keyword evidence="2" id="KW-1185">Reference proteome</keyword>
<dbReference type="EMBL" id="JACHDB010000002">
    <property type="protein sequence ID" value="MBB5435216.1"/>
    <property type="molecule type" value="Genomic_DNA"/>
</dbReference>
<protein>
    <submittedName>
        <fullName evidence="1">Uncharacterized protein</fullName>
    </submittedName>
</protein>
<dbReference type="AlphaFoldDB" id="A0A7W8QTB9"/>
<evidence type="ECO:0000313" key="2">
    <source>
        <dbReference type="Proteomes" id="UP000572635"/>
    </source>
</evidence>
<reference evidence="1 2" key="1">
    <citation type="submission" date="2020-08" db="EMBL/GenBank/DDBJ databases">
        <title>Sequencing the genomes of 1000 actinobacteria strains.</title>
        <authorList>
            <person name="Klenk H.-P."/>
        </authorList>
    </citation>
    <scope>NUCLEOTIDE SEQUENCE [LARGE SCALE GENOMIC DNA]</scope>
    <source>
        <strain evidence="1 2">DSM 44551</strain>
    </source>
</reference>
<dbReference type="Proteomes" id="UP000572635">
    <property type="component" value="Unassembled WGS sequence"/>
</dbReference>
<name>A0A7W8QTB9_9ACTN</name>
<sequence length="215" mass="24546">MPAFNEDALDRFITQASYARITPHMVRQVLAQGPGTVIAYDLASAKYRVMGPGRVTEESEEQAVTVWGHGDIADELPRQRDMGVTMTQFAEALSETAFGYLLEWHEEGQALHWVEQARQALATNGFHLDRRSDRLAPGVIRDHFVALPEPELRLAVKYRHTSRARRFQVQMRLWDLGRQVSGAVFATTRVATGRAVTYHLRQAMARRARRFRPQF</sequence>
<proteinExistence type="predicted"/>
<dbReference type="RefSeq" id="WP_184397875.1">
    <property type="nucleotide sequence ID" value="NZ_BAAAJD010000117.1"/>
</dbReference>
<organism evidence="1 2">
    <name type="scientific">Nocardiopsis composta</name>
    <dbReference type="NCBI Taxonomy" id="157465"/>
    <lineage>
        <taxon>Bacteria</taxon>
        <taxon>Bacillati</taxon>
        <taxon>Actinomycetota</taxon>
        <taxon>Actinomycetes</taxon>
        <taxon>Streptosporangiales</taxon>
        <taxon>Nocardiopsidaceae</taxon>
        <taxon>Nocardiopsis</taxon>
    </lineage>
</organism>
<comment type="caution">
    <text evidence="1">The sequence shown here is derived from an EMBL/GenBank/DDBJ whole genome shotgun (WGS) entry which is preliminary data.</text>
</comment>
<evidence type="ECO:0000313" key="1">
    <source>
        <dbReference type="EMBL" id="MBB5435216.1"/>
    </source>
</evidence>